<dbReference type="EMBL" id="MU070433">
    <property type="protein sequence ID" value="KAF5827754.1"/>
    <property type="molecule type" value="Genomic_DNA"/>
</dbReference>
<keyword evidence="3" id="KW-1185">Reference proteome</keyword>
<sequence length="167" mass="18843">MKDVRYGSPRDELIEKYASPLRVWAKLVVVFLLATLSQQYRDGTNSTGQTFLILAGCLNCWSIHEATKQVSERRPSVGVFVCNLFFCFGCLQTLYHLSHIWKDRAIPNVHLSFDVVTSLYSVTPQLIFCFNGAPTAACILFIGTHVARSSLLHFFLGKMAWHSAVLR</sequence>
<keyword evidence="1" id="KW-0812">Transmembrane</keyword>
<evidence type="ECO:0000313" key="2">
    <source>
        <dbReference type="EMBL" id="KAF5827754.1"/>
    </source>
</evidence>
<keyword evidence="1" id="KW-0472">Membrane</keyword>
<proteinExistence type="predicted"/>
<dbReference type="Proteomes" id="UP000815325">
    <property type="component" value="Unassembled WGS sequence"/>
</dbReference>
<protein>
    <submittedName>
        <fullName evidence="2">Uncharacterized protein</fullName>
    </submittedName>
</protein>
<evidence type="ECO:0000313" key="3">
    <source>
        <dbReference type="Proteomes" id="UP000815325"/>
    </source>
</evidence>
<accession>A0ABQ7FZI1</accession>
<feature type="non-terminal residue" evidence="2">
    <location>
        <position position="167"/>
    </location>
</feature>
<comment type="caution">
    <text evidence="2">The sequence shown here is derived from an EMBL/GenBank/DDBJ whole genome shotgun (WGS) entry which is preliminary data.</text>
</comment>
<feature type="transmembrane region" description="Helical" evidence="1">
    <location>
        <begin position="76"/>
        <end position="98"/>
    </location>
</feature>
<keyword evidence="1" id="KW-1133">Transmembrane helix</keyword>
<evidence type="ECO:0000256" key="1">
    <source>
        <dbReference type="SAM" id="Phobius"/>
    </source>
</evidence>
<feature type="transmembrane region" description="Helical" evidence="1">
    <location>
        <begin position="118"/>
        <end position="142"/>
    </location>
</feature>
<name>A0ABQ7FZI1_DUNSA</name>
<reference evidence="2" key="1">
    <citation type="submission" date="2017-08" db="EMBL/GenBank/DDBJ databases">
        <authorList>
            <person name="Polle J.E."/>
            <person name="Barry K."/>
            <person name="Cushman J."/>
            <person name="Schmutz J."/>
            <person name="Tran D."/>
            <person name="Hathwaick L.T."/>
            <person name="Yim W.C."/>
            <person name="Jenkins J."/>
            <person name="Mckie-Krisberg Z.M."/>
            <person name="Prochnik S."/>
            <person name="Lindquist E."/>
            <person name="Dockter R.B."/>
            <person name="Adam C."/>
            <person name="Molina H."/>
            <person name="Bunkerborg J."/>
            <person name="Jin E."/>
            <person name="Buchheim M."/>
            <person name="Magnuson J."/>
        </authorList>
    </citation>
    <scope>NUCLEOTIDE SEQUENCE</scope>
    <source>
        <strain evidence="2">CCAP 19/18</strain>
    </source>
</reference>
<gene>
    <name evidence="2" type="ORF">DUNSADRAFT_18795</name>
</gene>
<organism evidence="2 3">
    <name type="scientific">Dunaliella salina</name>
    <name type="common">Green alga</name>
    <name type="synonym">Protococcus salinus</name>
    <dbReference type="NCBI Taxonomy" id="3046"/>
    <lineage>
        <taxon>Eukaryota</taxon>
        <taxon>Viridiplantae</taxon>
        <taxon>Chlorophyta</taxon>
        <taxon>core chlorophytes</taxon>
        <taxon>Chlorophyceae</taxon>
        <taxon>CS clade</taxon>
        <taxon>Chlamydomonadales</taxon>
        <taxon>Dunaliellaceae</taxon>
        <taxon>Dunaliella</taxon>
    </lineage>
</organism>